<feature type="domain" description="GtrA/DPMS transmembrane" evidence="6">
    <location>
        <begin position="16"/>
        <end position="135"/>
    </location>
</feature>
<comment type="subcellular location">
    <subcellularLocation>
        <location evidence="1">Membrane</location>
        <topology evidence="1">Multi-pass membrane protein</topology>
    </subcellularLocation>
</comment>
<dbReference type="Pfam" id="PF04138">
    <property type="entry name" value="GtrA_DPMS_TM"/>
    <property type="match status" value="1"/>
</dbReference>
<feature type="transmembrane region" description="Helical" evidence="5">
    <location>
        <begin position="79"/>
        <end position="100"/>
    </location>
</feature>
<dbReference type="GO" id="GO:0016020">
    <property type="term" value="C:membrane"/>
    <property type="evidence" value="ECO:0007669"/>
    <property type="project" value="UniProtKB-SubCell"/>
</dbReference>
<dbReference type="EMBL" id="AWFF01000098">
    <property type="protein sequence ID" value="KCZ50993.1"/>
    <property type="molecule type" value="Genomic_DNA"/>
</dbReference>
<accession>A0A062TZS5</accession>
<comment type="caution">
    <text evidence="7">The sequence shown here is derived from an EMBL/GenBank/DDBJ whole genome shotgun (WGS) entry which is preliminary data.</text>
</comment>
<feature type="transmembrane region" description="Helical" evidence="5">
    <location>
        <begin position="43"/>
        <end position="67"/>
    </location>
</feature>
<dbReference type="Proteomes" id="UP000027037">
    <property type="component" value="Unassembled WGS sequence"/>
</dbReference>
<dbReference type="STRING" id="1280946.HY29_06485"/>
<keyword evidence="2 5" id="KW-0812">Transmembrane</keyword>
<organism evidence="7 8">
    <name type="scientific">Hyphomonas beringensis</name>
    <dbReference type="NCBI Taxonomy" id="1280946"/>
    <lineage>
        <taxon>Bacteria</taxon>
        <taxon>Pseudomonadati</taxon>
        <taxon>Pseudomonadota</taxon>
        <taxon>Alphaproteobacteria</taxon>
        <taxon>Hyphomonadales</taxon>
        <taxon>Hyphomonadaceae</taxon>
        <taxon>Hyphomonas</taxon>
    </lineage>
</organism>
<evidence type="ECO:0000256" key="3">
    <source>
        <dbReference type="ARBA" id="ARBA00022989"/>
    </source>
</evidence>
<dbReference type="RefSeq" id="WP_034799387.1">
    <property type="nucleotide sequence ID" value="NZ_AWFF01000098.1"/>
</dbReference>
<feature type="transmembrane region" description="Helical" evidence="5">
    <location>
        <begin position="106"/>
        <end position="129"/>
    </location>
</feature>
<dbReference type="PATRIC" id="fig|1280946.3.peg.3392"/>
<evidence type="ECO:0000256" key="1">
    <source>
        <dbReference type="ARBA" id="ARBA00004141"/>
    </source>
</evidence>
<name>A0A062TZS5_9PROT</name>
<protein>
    <recommendedName>
        <fullName evidence="6">GtrA/DPMS transmembrane domain-containing protein</fullName>
    </recommendedName>
</protein>
<dbReference type="AlphaFoldDB" id="A0A062TZS5"/>
<keyword evidence="3 5" id="KW-1133">Transmembrane helix</keyword>
<feature type="transmembrane region" description="Helical" evidence="5">
    <location>
        <begin position="17"/>
        <end position="37"/>
    </location>
</feature>
<dbReference type="InterPro" id="IPR007267">
    <property type="entry name" value="GtrA_DPMS_TM"/>
</dbReference>
<evidence type="ECO:0000256" key="4">
    <source>
        <dbReference type="ARBA" id="ARBA00023136"/>
    </source>
</evidence>
<evidence type="ECO:0000313" key="8">
    <source>
        <dbReference type="Proteomes" id="UP000027037"/>
    </source>
</evidence>
<evidence type="ECO:0000256" key="5">
    <source>
        <dbReference type="SAM" id="Phobius"/>
    </source>
</evidence>
<dbReference type="OrthoDB" id="7619475at2"/>
<reference evidence="7 8" key="1">
    <citation type="journal article" date="2014" name="Antonie Van Leeuwenhoek">
        <title>Hyphomonas beringensis sp. nov. and Hyphomonas chukchiensis sp. nov., isolated from surface seawater of the Bering Sea and Chukchi Sea.</title>
        <authorList>
            <person name="Li C."/>
            <person name="Lai Q."/>
            <person name="Li G."/>
            <person name="Dong C."/>
            <person name="Wang J."/>
            <person name="Liao Y."/>
            <person name="Shao Z."/>
        </authorList>
    </citation>
    <scope>NUCLEOTIDE SEQUENCE [LARGE SCALE GENOMIC DNA]</scope>
    <source>
        <strain evidence="7 8">25B14_1</strain>
    </source>
</reference>
<evidence type="ECO:0000256" key="2">
    <source>
        <dbReference type="ARBA" id="ARBA00022692"/>
    </source>
</evidence>
<sequence>MDKQSGSSLIRNTGLRYFLVSLCALGVDYVLTLSLFHTTHLSLTSAAAVSFILVGFVFYFVHEFWTFRSAESRVSHHRLLGNLAVLLLAGLVRVILIFLLESWKAPVGILASIYFAIGVAGSFTTNFVLNRFLVFRR</sequence>
<evidence type="ECO:0000259" key="6">
    <source>
        <dbReference type="Pfam" id="PF04138"/>
    </source>
</evidence>
<dbReference type="GO" id="GO:0000271">
    <property type="term" value="P:polysaccharide biosynthetic process"/>
    <property type="evidence" value="ECO:0007669"/>
    <property type="project" value="InterPro"/>
</dbReference>
<keyword evidence="8" id="KW-1185">Reference proteome</keyword>
<gene>
    <name evidence="7" type="ORF">HY29_06485</name>
</gene>
<evidence type="ECO:0000313" key="7">
    <source>
        <dbReference type="EMBL" id="KCZ50993.1"/>
    </source>
</evidence>
<proteinExistence type="predicted"/>
<keyword evidence="4 5" id="KW-0472">Membrane</keyword>